<dbReference type="RefSeq" id="WP_266602727.1">
    <property type="nucleotide sequence ID" value="NZ_JAPHNL010000273.1"/>
</dbReference>
<dbReference type="EMBL" id="JAPHNL010000273">
    <property type="protein sequence ID" value="MCX3062471.1"/>
    <property type="molecule type" value="Genomic_DNA"/>
</dbReference>
<dbReference type="Proteomes" id="UP001163064">
    <property type="component" value="Unassembled WGS sequence"/>
</dbReference>
<evidence type="ECO:0000313" key="2">
    <source>
        <dbReference type="EMBL" id="MCX3062471.1"/>
    </source>
</evidence>
<dbReference type="Gene3D" id="1.10.260.40">
    <property type="entry name" value="lambda repressor-like DNA-binding domains"/>
    <property type="match status" value="1"/>
</dbReference>
<dbReference type="Pfam" id="PF13560">
    <property type="entry name" value="HTH_31"/>
    <property type="match status" value="1"/>
</dbReference>
<dbReference type="InterPro" id="IPR043917">
    <property type="entry name" value="DUF5753"/>
</dbReference>
<comment type="caution">
    <text evidence="2">The sequence shown here is derived from an EMBL/GenBank/DDBJ whole genome shotgun (WGS) entry which is preliminary data.</text>
</comment>
<reference evidence="2" key="1">
    <citation type="submission" date="2022-10" db="EMBL/GenBank/DDBJ databases">
        <title>Streptomyces beihaiensis sp. nov., a chitin degrading actinobacterium, isolated from shrimp pond soil.</title>
        <authorList>
            <person name="Xie J."/>
            <person name="Shen N."/>
        </authorList>
    </citation>
    <scope>NUCLEOTIDE SEQUENCE</scope>
    <source>
        <strain evidence="2">GXMU-J5</strain>
    </source>
</reference>
<evidence type="ECO:0000313" key="3">
    <source>
        <dbReference type="Proteomes" id="UP001163064"/>
    </source>
</evidence>
<dbReference type="SMART" id="SM00530">
    <property type="entry name" value="HTH_XRE"/>
    <property type="match status" value="1"/>
</dbReference>
<dbReference type="SUPFAM" id="SSF47413">
    <property type="entry name" value="lambda repressor-like DNA-binding domains"/>
    <property type="match status" value="1"/>
</dbReference>
<gene>
    <name evidence="2" type="ORF">OFY01_22460</name>
</gene>
<dbReference type="InterPro" id="IPR001387">
    <property type="entry name" value="Cro/C1-type_HTH"/>
</dbReference>
<dbReference type="Pfam" id="PF19054">
    <property type="entry name" value="DUF5753"/>
    <property type="match status" value="1"/>
</dbReference>
<dbReference type="PROSITE" id="PS50943">
    <property type="entry name" value="HTH_CROC1"/>
    <property type="match status" value="1"/>
</dbReference>
<feature type="domain" description="HTH cro/C1-type" evidence="1">
    <location>
        <begin position="18"/>
        <end position="82"/>
    </location>
</feature>
<organism evidence="2 3">
    <name type="scientific">Streptomyces beihaiensis</name>
    <dbReference type="NCBI Taxonomy" id="2984495"/>
    <lineage>
        <taxon>Bacteria</taxon>
        <taxon>Bacillati</taxon>
        <taxon>Actinomycetota</taxon>
        <taxon>Actinomycetes</taxon>
        <taxon>Kitasatosporales</taxon>
        <taxon>Streptomycetaceae</taxon>
        <taxon>Streptomyces</taxon>
    </lineage>
</organism>
<evidence type="ECO:0000259" key="1">
    <source>
        <dbReference type="PROSITE" id="PS50943"/>
    </source>
</evidence>
<name>A0ABT3TZK3_9ACTN</name>
<sequence>MAAKTGPTIRRMQLGQELRRLREQAEREDGTGRGLTRVQAVKGTSVSDSQLHRVEKGVTSLPKVEQLRQLLDRYGVTDPDDVDFLLDVHKNSLNRGWWSPYRTFMPSGFNLSVGLEGDAKILRVYQPDVVFGWFQTSAYARAMFESAKPVDERTTEFVERNVEIRMRRKEAITRSVHPVEIHAILDEAVLRRVYGGPDVMREQYEHLRELATLDHVTVQILPMSQPVYRAGQNFILMEFESPLPSMVSVDSFASVNVTDKDAEIWSYRRRFDAMRAEAAGPRETREYLKRAARELERS</sequence>
<dbReference type="CDD" id="cd00093">
    <property type="entry name" value="HTH_XRE"/>
    <property type="match status" value="1"/>
</dbReference>
<protein>
    <submittedName>
        <fullName evidence="2">Helix-turn-helix domain-containing protein</fullName>
    </submittedName>
</protein>
<proteinExistence type="predicted"/>
<keyword evidence="3" id="KW-1185">Reference proteome</keyword>
<dbReference type="InterPro" id="IPR010982">
    <property type="entry name" value="Lambda_DNA-bd_dom_sf"/>
</dbReference>
<accession>A0ABT3TZK3</accession>